<comment type="caution">
    <text evidence="1">The sequence shown here is derived from an EMBL/GenBank/DDBJ whole genome shotgun (WGS) entry which is preliminary data.</text>
</comment>
<dbReference type="EMBL" id="JAECZC010000004">
    <property type="protein sequence ID" value="MBH8561363.1"/>
    <property type="molecule type" value="Genomic_DNA"/>
</dbReference>
<protein>
    <submittedName>
        <fullName evidence="1">Uncharacterized protein</fullName>
    </submittedName>
</protein>
<reference evidence="1 2" key="1">
    <citation type="journal article" date="2021" name="Int. J. Syst. Evol. Microbiol.">
        <title>Amazonocrinis nigriterrae gen. nov., sp. nov., Atlanticothrix silvestris gen. nov., sp. nov. and Dendronalium phyllosphericum gen. nov., sp. nov., nostocacean cyanobacteria from Brazilian environments.</title>
        <authorList>
            <person name="Alvarenga D.O."/>
            <person name="Andreote A.P.D."/>
            <person name="Branco L.H.Z."/>
            <person name="Delbaje E."/>
            <person name="Cruz R.B."/>
            <person name="Varani A.M."/>
            <person name="Fiore M.F."/>
        </authorList>
    </citation>
    <scope>NUCLEOTIDE SEQUENCE [LARGE SCALE GENOMIC DNA]</scope>
    <source>
        <strain evidence="1 2">CENA67</strain>
    </source>
</reference>
<keyword evidence="2" id="KW-1185">Reference proteome</keyword>
<accession>A0A8J7HPM7</accession>
<evidence type="ECO:0000313" key="1">
    <source>
        <dbReference type="EMBL" id="MBH8561363.1"/>
    </source>
</evidence>
<name>A0A8J7HPM7_9NOST</name>
<evidence type="ECO:0000313" key="2">
    <source>
        <dbReference type="Proteomes" id="UP000632766"/>
    </source>
</evidence>
<dbReference type="RefSeq" id="WP_198123386.1">
    <property type="nucleotide sequence ID" value="NZ_JAECZC010000004.1"/>
</dbReference>
<organism evidence="1 2">
    <name type="scientific">Amazonocrinis nigriterrae CENA67</name>
    <dbReference type="NCBI Taxonomy" id="2794033"/>
    <lineage>
        <taxon>Bacteria</taxon>
        <taxon>Bacillati</taxon>
        <taxon>Cyanobacteriota</taxon>
        <taxon>Cyanophyceae</taxon>
        <taxon>Nostocales</taxon>
        <taxon>Nostocaceae</taxon>
        <taxon>Amazonocrinis</taxon>
        <taxon>Amazonocrinis nigriterrae</taxon>
    </lineage>
</organism>
<gene>
    <name evidence="1" type="ORF">I8748_04085</name>
</gene>
<dbReference type="Proteomes" id="UP000632766">
    <property type="component" value="Unassembled WGS sequence"/>
</dbReference>
<dbReference type="AlphaFoldDB" id="A0A8J7HPM7"/>
<proteinExistence type="predicted"/>
<sequence length="136" mass="15248">MNFKEWGKLEGQVTNIGQIALSSIKVRATGEVEYNEDVSLGHLLTGETVRFSLQVCPMASGTDVPISIEINYIDQVKRTYNRSISTSLRVINKEKTVSTTTFHNVSLLLKASRIEKAHQQKYVRKVTYSSRATGLK</sequence>